<keyword evidence="3" id="KW-1185">Reference proteome</keyword>
<dbReference type="EMBL" id="JAMYWD010000009">
    <property type="protein sequence ID" value="KAJ4961987.1"/>
    <property type="molecule type" value="Genomic_DNA"/>
</dbReference>
<sequence length="173" mass="18637">MGDPHSLLPSLGNREASEAFEALNESSIPPSETSLHLDVASSDHPSTISKPPNPLFPTYFEPEEIRPEMEVAKEKTKVHGEVVGSQAIEGRRDFHRRVRKKKSRDITRPVMASYSGQLDHPAPSTSPISPSVHPSSPMLLPASDGGGSPCIPTATTSSTRRPSDLVISLRPGN</sequence>
<reference evidence="2" key="1">
    <citation type="journal article" date="2023" name="Plant J.">
        <title>The genome of the king protea, Protea cynaroides.</title>
        <authorList>
            <person name="Chang J."/>
            <person name="Duong T.A."/>
            <person name="Schoeman C."/>
            <person name="Ma X."/>
            <person name="Roodt D."/>
            <person name="Barker N."/>
            <person name="Li Z."/>
            <person name="Van de Peer Y."/>
            <person name="Mizrachi E."/>
        </authorList>
    </citation>
    <scope>NUCLEOTIDE SEQUENCE</scope>
    <source>
        <tissue evidence="2">Young leaves</tissue>
    </source>
</reference>
<dbReference type="Proteomes" id="UP001141806">
    <property type="component" value="Unassembled WGS sequence"/>
</dbReference>
<feature type="compositionally biased region" description="Polar residues" evidence="1">
    <location>
        <begin position="24"/>
        <end position="34"/>
    </location>
</feature>
<protein>
    <submittedName>
        <fullName evidence="2">Uncharacterized protein</fullName>
    </submittedName>
</protein>
<organism evidence="2 3">
    <name type="scientific">Protea cynaroides</name>
    <dbReference type="NCBI Taxonomy" id="273540"/>
    <lineage>
        <taxon>Eukaryota</taxon>
        <taxon>Viridiplantae</taxon>
        <taxon>Streptophyta</taxon>
        <taxon>Embryophyta</taxon>
        <taxon>Tracheophyta</taxon>
        <taxon>Spermatophyta</taxon>
        <taxon>Magnoliopsida</taxon>
        <taxon>Proteales</taxon>
        <taxon>Proteaceae</taxon>
        <taxon>Protea</taxon>
    </lineage>
</organism>
<evidence type="ECO:0000313" key="2">
    <source>
        <dbReference type="EMBL" id="KAJ4961987.1"/>
    </source>
</evidence>
<dbReference type="AlphaFoldDB" id="A0A9Q0H8U7"/>
<comment type="caution">
    <text evidence="2">The sequence shown here is derived from an EMBL/GenBank/DDBJ whole genome shotgun (WGS) entry which is preliminary data.</text>
</comment>
<proteinExistence type="predicted"/>
<name>A0A9Q0H8U7_9MAGN</name>
<feature type="region of interest" description="Disordered" evidence="1">
    <location>
        <begin position="1"/>
        <end position="59"/>
    </location>
</feature>
<feature type="region of interest" description="Disordered" evidence="1">
    <location>
        <begin position="90"/>
        <end position="173"/>
    </location>
</feature>
<evidence type="ECO:0000313" key="3">
    <source>
        <dbReference type="Proteomes" id="UP001141806"/>
    </source>
</evidence>
<accession>A0A9Q0H8U7</accession>
<evidence type="ECO:0000256" key="1">
    <source>
        <dbReference type="SAM" id="MobiDB-lite"/>
    </source>
</evidence>
<feature type="compositionally biased region" description="Basic residues" evidence="1">
    <location>
        <begin position="93"/>
        <end position="103"/>
    </location>
</feature>
<gene>
    <name evidence="2" type="ORF">NE237_021897</name>
</gene>
<feature type="compositionally biased region" description="Low complexity" evidence="1">
    <location>
        <begin position="123"/>
        <end position="137"/>
    </location>
</feature>